<evidence type="ECO:0000256" key="4">
    <source>
        <dbReference type="ARBA" id="ARBA00022692"/>
    </source>
</evidence>
<keyword evidence="13" id="KW-1185">Reference proteome</keyword>
<evidence type="ECO:0000256" key="3">
    <source>
        <dbReference type="ARBA" id="ARBA00022475"/>
    </source>
</evidence>
<evidence type="ECO:0000256" key="5">
    <source>
        <dbReference type="ARBA" id="ARBA00022989"/>
    </source>
</evidence>
<keyword evidence="4 8" id="KW-0812">Transmembrane</keyword>
<evidence type="ECO:0000256" key="8">
    <source>
        <dbReference type="SAM" id="Phobius"/>
    </source>
</evidence>
<feature type="transmembrane region" description="Helical" evidence="8">
    <location>
        <begin position="580"/>
        <end position="606"/>
    </location>
</feature>
<feature type="transmembrane region" description="Helical" evidence="8">
    <location>
        <begin position="341"/>
        <end position="363"/>
    </location>
</feature>
<dbReference type="InterPro" id="IPR006685">
    <property type="entry name" value="MscS_channel_2nd"/>
</dbReference>
<feature type="transmembrane region" description="Helical" evidence="8">
    <location>
        <begin position="740"/>
        <end position="760"/>
    </location>
</feature>
<dbReference type="PANTHER" id="PTHR30460:SF0">
    <property type="entry name" value="MODERATE CONDUCTANCE MECHANOSENSITIVE CHANNEL YBIO"/>
    <property type="match status" value="1"/>
</dbReference>
<accession>A0A1H2PVY1</accession>
<feature type="compositionally biased region" description="Low complexity" evidence="7">
    <location>
        <begin position="1142"/>
        <end position="1159"/>
    </location>
</feature>
<evidence type="ECO:0000313" key="13">
    <source>
        <dbReference type="Proteomes" id="UP000243719"/>
    </source>
</evidence>
<dbReference type="OrthoDB" id="6500477at2"/>
<comment type="similarity">
    <text evidence="2">Belongs to the MscS (TC 1.A.23) family.</text>
</comment>
<comment type="subcellular location">
    <subcellularLocation>
        <location evidence="1">Cell membrane</location>
        <topology evidence="1">Multi-pass membrane protein</topology>
    </subcellularLocation>
</comment>
<feature type="transmembrane region" description="Helical" evidence="8">
    <location>
        <begin position="772"/>
        <end position="793"/>
    </location>
</feature>
<dbReference type="Gene3D" id="3.30.70.100">
    <property type="match status" value="1"/>
</dbReference>
<evidence type="ECO:0000256" key="9">
    <source>
        <dbReference type="SAM" id="SignalP"/>
    </source>
</evidence>
<keyword evidence="3" id="KW-1003">Cell membrane</keyword>
<feature type="region of interest" description="Disordered" evidence="7">
    <location>
        <begin position="393"/>
        <end position="443"/>
    </location>
</feature>
<feature type="transmembrane region" description="Helical" evidence="8">
    <location>
        <begin position="828"/>
        <end position="846"/>
    </location>
</feature>
<name>A0A1H2PVY1_9BURK</name>
<feature type="transmembrane region" description="Helical" evidence="8">
    <location>
        <begin position="866"/>
        <end position="891"/>
    </location>
</feature>
<dbReference type="AlphaFoldDB" id="A0A1H2PVY1"/>
<evidence type="ECO:0000256" key="2">
    <source>
        <dbReference type="ARBA" id="ARBA00008017"/>
    </source>
</evidence>
<feature type="domain" description="Moderate conductance mechanosensitive channel YbiO-like transmembrane helix 1" evidence="11">
    <location>
        <begin position="780"/>
        <end position="856"/>
    </location>
</feature>
<dbReference type="InterPro" id="IPR010920">
    <property type="entry name" value="LSM_dom_sf"/>
</dbReference>
<dbReference type="InterPro" id="IPR011066">
    <property type="entry name" value="MscS_channel_C_sf"/>
</dbReference>
<feature type="transmembrane region" description="Helical" evidence="8">
    <location>
        <begin position="912"/>
        <end position="931"/>
    </location>
</feature>
<reference evidence="13" key="1">
    <citation type="submission" date="2016-09" db="EMBL/GenBank/DDBJ databases">
        <authorList>
            <person name="Varghese N."/>
            <person name="Submissions S."/>
        </authorList>
    </citation>
    <scope>NUCLEOTIDE SEQUENCE [LARGE SCALE GENOMIC DNA]</scope>
    <source>
        <strain evidence="13">JS23</strain>
    </source>
</reference>
<dbReference type="InterPro" id="IPR011014">
    <property type="entry name" value="MscS_channel_TM-2"/>
</dbReference>
<gene>
    <name evidence="12" type="ORF">SAMN05216551_11782</name>
</gene>
<feature type="region of interest" description="Disordered" evidence="7">
    <location>
        <begin position="1136"/>
        <end position="1159"/>
    </location>
</feature>
<feature type="transmembrane region" description="Helical" evidence="8">
    <location>
        <begin position="698"/>
        <end position="719"/>
    </location>
</feature>
<dbReference type="STRING" id="1770053.SAMN05216551_11782"/>
<dbReference type="Gene3D" id="1.10.287.1260">
    <property type="match status" value="1"/>
</dbReference>
<evidence type="ECO:0000259" key="11">
    <source>
        <dbReference type="Pfam" id="PF25392"/>
    </source>
</evidence>
<dbReference type="PANTHER" id="PTHR30460">
    <property type="entry name" value="MODERATE CONDUCTANCE MECHANOSENSITIVE CHANNEL YBIO"/>
    <property type="match status" value="1"/>
</dbReference>
<feature type="region of interest" description="Disordered" evidence="7">
    <location>
        <begin position="462"/>
        <end position="500"/>
    </location>
</feature>
<evidence type="ECO:0000256" key="1">
    <source>
        <dbReference type="ARBA" id="ARBA00004651"/>
    </source>
</evidence>
<evidence type="ECO:0000256" key="6">
    <source>
        <dbReference type="ARBA" id="ARBA00023136"/>
    </source>
</evidence>
<sequence length="1159" mass="120631">MRKFAQSLTVLCRRWLPAVALVGFAASAGAQSDPPARAATLSPAEAAHALSILEDPQARRRAVETLRLLARAGQTAAVDVPVYASSAAAAYPTAGSPDLAASSADASRVGRQATADGYAAGQAGTLTQGSGAPGASAQPQAAAATPSQAQSQPSIQSSPQTGAGAGASSAALAANQSVPQAALQPGQQPSQQQVPQQIPQQIPQQTLPQASQQAAQQAPQAAVPVQQGGQGTAGYVAGALGLPPAVGRLVAPAAPAAPATASSTAAPAADASAAAAEPASSALVTSNGLTAQLIRQANRWSDDAVRQIRRVGEAVVDLPRMMSWWRGVFDSPAKRQRALTALWQIGVLILGALLAEALLSWLLRKPRRLLRERASGAEARALAVQTRAADLEAQVAAHRAPTDQDSPVAAPPSRDPRLAAADEVGAESVHRDEADVPDASPGMVEAHPAVIRAAAERAASEMAGATSAVSPASDADDAGRNASAKPTADAPPAAEEDAQLTDAQARAIEEDRVARQRQALASHPAAREEAKEVSAATAAAAPSAVPERAAAAQAAADNGVATVDDANTARGRRHAVRHRSLLRVLPLGVAALVLELLPLLAFLGVATLASRWLTGGTGPIDAMADALINAYITLRVVIAVTRLLVSPDAPALRLVQISNDGARYVLRWMITLSAIAVFGRALAEVAQVFGVAASARIAWLKLVGLVFHAGLFVVVLQTRNAVAARIRGVGQGRLTGLRDWLARVWVYFAGLLVIAVWLVWALGVEDGLQKLLHFIGVTALVVVVARVIAILALGGLARLFQQQDAASQDGTPTRTAGEQRRADRYYPLVRGVVSAVITIGSVIALFEAWGVGAIGWLTHGVIGRHLASAALTIAVAAVVAVLVWETVNILVERRLQRWRDDGDLVRAARLRTLLPMFRTLLFIAIAMVVGLTALNEIGVNTTPLLAGASLIGVALSLGSQNLIKDFVTGIFLLMENAMQVGDWVTVAGVSGSVEYLSIRTVRLRAGDGSLHTVPFSSVTTVNNVNRGLGNAAVRVSVGFDEDIDRVSAELQAIATGMRADPKYQDAILNDLELWGVDAVTGATVTLAGQIRARDSGRWGVQREFNRRMHERFRALGIVIYNPDQRVVSGEHVTVAPNQGRTAPPHSAPHVAPANHTETQ</sequence>
<evidence type="ECO:0000256" key="7">
    <source>
        <dbReference type="SAM" id="MobiDB-lite"/>
    </source>
</evidence>
<dbReference type="GO" id="GO:0008381">
    <property type="term" value="F:mechanosensitive monoatomic ion channel activity"/>
    <property type="evidence" value="ECO:0007669"/>
    <property type="project" value="InterPro"/>
</dbReference>
<evidence type="ECO:0000313" key="12">
    <source>
        <dbReference type="EMBL" id="SDV51484.1"/>
    </source>
</evidence>
<proteinExistence type="inferred from homology"/>
<feature type="chain" id="PRO_5017325487" evidence="9">
    <location>
        <begin position="31"/>
        <end position="1159"/>
    </location>
</feature>
<dbReference type="InterPro" id="IPR057485">
    <property type="entry name" value="YbiO-like_TM1"/>
</dbReference>
<feature type="transmembrane region" description="Helical" evidence="8">
    <location>
        <begin position="626"/>
        <end position="645"/>
    </location>
</feature>
<feature type="compositionally biased region" description="Low complexity" evidence="7">
    <location>
        <begin position="127"/>
        <end position="227"/>
    </location>
</feature>
<keyword evidence="6 8" id="KW-0472">Membrane</keyword>
<evidence type="ECO:0000259" key="10">
    <source>
        <dbReference type="Pfam" id="PF00924"/>
    </source>
</evidence>
<keyword evidence="5 8" id="KW-1133">Transmembrane helix</keyword>
<dbReference type="SUPFAM" id="SSF50182">
    <property type="entry name" value="Sm-like ribonucleoproteins"/>
    <property type="match status" value="1"/>
</dbReference>
<feature type="transmembrane region" description="Helical" evidence="8">
    <location>
        <begin position="665"/>
        <end position="683"/>
    </location>
</feature>
<feature type="domain" description="Mechanosensitive ion channel MscS" evidence="10">
    <location>
        <begin position="961"/>
        <end position="1025"/>
    </location>
</feature>
<organism evidence="12 13">
    <name type="scientific">Chitinasiproducens palmae</name>
    <dbReference type="NCBI Taxonomy" id="1770053"/>
    <lineage>
        <taxon>Bacteria</taxon>
        <taxon>Pseudomonadati</taxon>
        <taxon>Pseudomonadota</taxon>
        <taxon>Betaproteobacteria</taxon>
        <taxon>Burkholderiales</taxon>
        <taxon>Burkholderiaceae</taxon>
        <taxon>Chitinasiproducens</taxon>
    </lineage>
</organism>
<feature type="signal peptide" evidence="9">
    <location>
        <begin position="1"/>
        <end position="30"/>
    </location>
</feature>
<dbReference type="GO" id="GO:0005886">
    <property type="term" value="C:plasma membrane"/>
    <property type="evidence" value="ECO:0007669"/>
    <property type="project" value="UniProtKB-SubCell"/>
</dbReference>
<dbReference type="RefSeq" id="WP_091913163.1">
    <property type="nucleotide sequence ID" value="NZ_FNLO01000017.1"/>
</dbReference>
<dbReference type="InterPro" id="IPR023408">
    <property type="entry name" value="MscS_beta-dom_sf"/>
</dbReference>
<dbReference type="EMBL" id="FNLO01000017">
    <property type="protein sequence ID" value="SDV51484.1"/>
    <property type="molecule type" value="Genomic_DNA"/>
</dbReference>
<feature type="region of interest" description="Disordered" evidence="7">
    <location>
        <begin position="512"/>
        <end position="539"/>
    </location>
</feature>
<dbReference type="Pfam" id="PF25392">
    <property type="entry name" value="MS_channel_TM1"/>
    <property type="match status" value="1"/>
</dbReference>
<dbReference type="Pfam" id="PF00924">
    <property type="entry name" value="MS_channel_2nd"/>
    <property type="match status" value="1"/>
</dbReference>
<keyword evidence="9" id="KW-0732">Signal</keyword>
<dbReference type="Proteomes" id="UP000243719">
    <property type="component" value="Unassembled WGS sequence"/>
</dbReference>
<dbReference type="Gene3D" id="2.30.30.60">
    <property type="match status" value="1"/>
</dbReference>
<dbReference type="InterPro" id="IPR045276">
    <property type="entry name" value="YbiO_bact"/>
</dbReference>
<protein>
    <submittedName>
        <fullName evidence="12">Small-conductance mechanosensitive channel</fullName>
    </submittedName>
</protein>
<dbReference type="SUPFAM" id="SSF82689">
    <property type="entry name" value="Mechanosensitive channel protein MscS (YggB), C-terminal domain"/>
    <property type="match status" value="1"/>
</dbReference>
<feature type="region of interest" description="Disordered" evidence="7">
    <location>
        <begin position="122"/>
        <end position="228"/>
    </location>
</feature>
<feature type="compositionally biased region" description="Low complexity" evidence="7">
    <location>
        <begin position="462"/>
        <end position="473"/>
    </location>
</feature>
<dbReference type="SUPFAM" id="SSF82861">
    <property type="entry name" value="Mechanosensitive channel protein MscS (YggB), transmembrane region"/>
    <property type="match status" value="1"/>
</dbReference>